<keyword evidence="1" id="KW-0812">Transmembrane</keyword>
<gene>
    <name evidence="2" type="primary">Cldn6_1</name>
    <name evidence="2" type="ORF">GTO96_0019586</name>
</gene>
<comment type="caution">
    <text evidence="2">The sequence shown here is derived from an EMBL/GenBank/DDBJ whole genome shotgun (WGS) entry which is preliminary data.</text>
</comment>
<reference evidence="2 3" key="1">
    <citation type="journal article" date="2021" name="Cell">
        <title>Tracing the genetic footprints of vertebrate landing in non-teleost ray-finned fishes.</title>
        <authorList>
            <person name="Bi X."/>
            <person name="Wang K."/>
            <person name="Yang L."/>
            <person name="Pan H."/>
            <person name="Jiang H."/>
            <person name="Wei Q."/>
            <person name="Fang M."/>
            <person name="Yu H."/>
            <person name="Zhu C."/>
            <person name="Cai Y."/>
            <person name="He Y."/>
            <person name="Gan X."/>
            <person name="Zeng H."/>
            <person name="Yu D."/>
            <person name="Zhu Y."/>
            <person name="Jiang H."/>
            <person name="Qiu Q."/>
            <person name="Yang H."/>
            <person name="Zhang Y.E."/>
            <person name="Wang W."/>
            <person name="Zhu M."/>
            <person name="He S."/>
            <person name="Zhang G."/>
        </authorList>
    </citation>
    <scope>NUCLEOTIDE SEQUENCE [LARGE SCALE GENOMIC DNA]</scope>
    <source>
        <strain evidence="2">Bchr_013</strain>
    </source>
</reference>
<dbReference type="Proteomes" id="UP000886611">
    <property type="component" value="Unassembled WGS sequence"/>
</dbReference>
<accession>A0A8X7X1T2</accession>
<dbReference type="AlphaFoldDB" id="A0A8X7X1T2"/>
<sequence length="100" mass="10461">MASAGLQIAGVVMVVIGWFTGIITCVLPMWRSFERVNPVHKDVSEAPVTSAAAAAAPAATKEEEPAEVGCILQHLDLSPGDFTDLLSCAALWEPGLVSVQ</sequence>
<feature type="non-terminal residue" evidence="2">
    <location>
        <position position="1"/>
    </location>
</feature>
<keyword evidence="1" id="KW-1133">Transmembrane helix</keyword>
<protein>
    <submittedName>
        <fullName evidence="2">CLD6 protein</fullName>
    </submittedName>
</protein>
<proteinExistence type="predicted"/>
<evidence type="ECO:0000313" key="2">
    <source>
        <dbReference type="EMBL" id="KAG2458807.1"/>
    </source>
</evidence>
<evidence type="ECO:0000313" key="3">
    <source>
        <dbReference type="Proteomes" id="UP000886611"/>
    </source>
</evidence>
<feature type="transmembrane region" description="Helical" evidence="1">
    <location>
        <begin position="6"/>
        <end position="30"/>
    </location>
</feature>
<dbReference type="EMBL" id="JAATIS010005477">
    <property type="protein sequence ID" value="KAG2458807.1"/>
    <property type="molecule type" value="Genomic_DNA"/>
</dbReference>
<dbReference type="Gene3D" id="1.20.140.150">
    <property type="match status" value="1"/>
</dbReference>
<keyword evidence="1" id="KW-0472">Membrane</keyword>
<name>A0A8X7X1T2_POLSE</name>
<organism evidence="2 3">
    <name type="scientific">Polypterus senegalus</name>
    <name type="common">Senegal bichir</name>
    <dbReference type="NCBI Taxonomy" id="55291"/>
    <lineage>
        <taxon>Eukaryota</taxon>
        <taxon>Metazoa</taxon>
        <taxon>Chordata</taxon>
        <taxon>Craniata</taxon>
        <taxon>Vertebrata</taxon>
        <taxon>Euteleostomi</taxon>
        <taxon>Actinopterygii</taxon>
        <taxon>Polypteriformes</taxon>
        <taxon>Polypteridae</taxon>
        <taxon>Polypterus</taxon>
    </lineage>
</organism>
<evidence type="ECO:0000256" key="1">
    <source>
        <dbReference type="SAM" id="Phobius"/>
    </source>
</evidence>
<keyword evidence="3" id="KW-1185">Reference proteome</keyword>
<feature type="non-terminal residue" evidence="2">
    <location>
        <position position="100"/>
    </location>
</feature>